<evidence type="ECO:0000256" key="2">
    <source>
        <dbReference type="ARBA" id="ARBA00022840"/>
    </source>
</evidence>
<dbReference type="InterPro" id="IPR050445">
    <property type="entry name" value="Bact_polysacc_biosynth/exp"/>
</dbReference>
<dbReference type="PANTHER" id="PTHR32309:SF31">
    <property type="entry name" value="CAPSULAR EXOPOLYSACCHARIDE FAMILY"/>
    <property type="match status" value="1"/>
</dbReference>
<dbReference type="Proteomes" id="UP001065265">
    <property type="component" value="Chromosome"/>
</dbReference>
<protein>
    <submittedName>
        <fullName evidence="4">AAA family ATPase</fullName>
    </submittedName>
</protein>
<organism evidence="4 5">
    <name type="scientific">Qipengyuania spongiae</name>
    <dbReference type="NCBI Taxonomy" id="2909673"/>
    <lineage>
        <taxon>Bacteria</taxon>
        <taxon>Pseudomonadati</taxon>
        <taxon>Pseudomonadota</taxon>
        <taxon>Alphaproteobacteria</taxon>
        <taxon>Sphingomonadales</taxon>
        <taxon>Erythrobacteraceae</taxon>
        <taxon>Qipengyuania</taxon>
    </lineage>
</organism>
<dbReference type="Gene3D" id="3.40.50.300">
    <property type="entry name" value="P-loop containing nucleotide triphosphate hydrolases"/>
    <property type="match status" value="1"/>
</dbReference>
<keyword evidence="5" id="KW-1185">Reference proteome</keyword>
<dbReference type="InterPro" id="IPR033756">
    <property type="entry name" value="YlxH/NBP35"/>
</dbReference>
<dbReference type="Pfam" id="PF10609">
    <property type="entry name" value="ParA"/>
    <property type="match status" value="1"/>
</dbReference>
<sequence length="348" mass="36905">MNKPVKIVPPADGPEERGGNEPKRGSLLERAGNAFGFDRLAPARVPPRLPDAKKRMPPLKSAPPAPDPQASAPVPAPAPTAPTPVYESAPAPARPKREEVSGPAVRFPAKNHAVSREQLRAHALIDPDAATSALFEEFRIVKRQVLATAQADGTALSRRVLVTSPHMGEGKTFCSINLALALAAEQDIEVLLVDADFAKPSIARRLGLETGAGLMDALAGSTTPVENSVLRTDIANLFVLPAGQRTQRDAELLASERTFEVLGRLTRGAPNRILVFDSPPALAASPAAELAKHVGQTLLVARADNTSRVALEDAVDLLAGCRDIRLLLNDATFSPSGRSFGRYYGMGE</sequence>
<evidence type="ECO:0000256" key="3">
    <source>
        <dbReference type="SAM" id="MobiDB-lite"/>
    </source>
</evidence>
<accession>A0ABY5SWR1</accession>
<dbReference type="InterPro" id="IPR005702">
    <property type="entry name" value="Wzc-like_C"/>
</dbReference>
<dbReference type="PANTHER" id="PTHR32309">
    <property type="entry name" value="TYROSINE-PROTEIN KINASE"/>
    <property type="match status" value="1"/>
</dbReference>
<keyword evidence="2" id="KW-0067">ATP-binding</keyword>
<dbReference type="SUPFAM" id="SSF52540">
    <property type="entry name" value="P-loop containing nucleoside triphosphate hydrolases"/>
    <property type="match status" value="1"/>
</dbReference>
<reference evidence="4" key="1">
    <citation type="submission" date="2022-02" db="EMBL/GenBank/DDBJ databases">
        <title>Qipengyuania spongiae sp. nov., isolated from marine sponge.</title>
        <authorList>
            <person name="Li Z."/>
            <person name="Zhang M."/>
        </authorList>
    </citation>
    <scope>NUCLEOTIDE SEQUENCE</scope>
    <source>
        <strain evidence="4">PHS-Z21</strain>
    </source>
</reference>
<gene>
    <name evidence="4" type="ORF">L1F33_12210</name>
</gene>
<dbReference type="InterPro" id="IPR027417">
    <property type="entry name" value="P-loop_NTPase"/>
</dbReference>
<evidence type="ECO:0000313" key="5">
    <source>
        <dbReference type="Proteomes" id="UP001065265"/>
    </source>
</evidence>
<proteinExistence type="predicted"/>
<name>A0ABY5SWR1_9SPHN</name>
<dbReference type="CDD" id="cd05387">
    <property type="entry name" value="BY-kinase"/>
    <property type="match status" value="1"/>
</dbReference>
<dbReference type="RefSeq" id="WP_265558169.1">
    <property type="nucleotide sequence ID" value="NZ_CP092471.1"/>
</dbReference>
<feature type="compositionally biased region" description="Basic and acidic residues" evidence="3">
    <location>
        <begin position="14"/>
        <end position="27"/>
    </location>
</feature>
<evidence type="ECO:0000256" key="1">
    <source>
        <dbReference type="ARBA" id="ARBA00022741"/>
    </source>
</evidence>
<dbReference type="EMBL" id="CP092471">
    <property type="protein sequence ID" value="UVI38987.1"/>
    <property type="molecule type" value="Genomic_DNA"/>
</dbReference>
<keyword evidence="1" id="KW-0547">Nucleotide-binding</keyword>
<evidence type="ECO:0000313" key="4">
    <source>
        <dbReference type="EMBL" id="UVI38987.1"/>
    </source>
</evidence>
<feature type="region of interest" description="Disordered" evidence="3">
    <location>
        <begin position="1"/>
        <end position="102"/>
    </location>
</feature>